<evidence type="ECO:0000313" key="6">
    <source>
        <dbReference type="Proteomes" id="UP001163821"/>
    </source>
</evidence>
<dbReference type="InterPro" id="IPR000843">
    <property type="entry name" value="HTH_LacI"/>
</dbReference>
<keyword evidence="6" id="KW-1185">Reference proteome</keyword>
<evidence type="ECO:0000313" key="5">
    <source>
        <dbReference type="EMBL" id="MCW0483015.1"/>
    </source>
</evidence>
<gene>
    <name evidence="5" type="ORF">N2K84_09765</name>
</gene>
<dbReference type="Gene3D" id="1.10.260.40">
    <property type="entry name" value="lambda repressor-like DNA-binding domains"/>
    <property type="match status" value="1"/>
</dbReference>
<dbReference type="CDD" id="cd01392">
    <property type="entry name" value="HTH_LacI"/>
    <property type="match status" value="1"/>
</dbReference>
<dbReference type="CDD" id="cd06267">
    <property type="entry name" value="PBP1_LacI_sugar_binding-like"/>
    <property type="match status" value="1"/>
</dbReference>
<dbReference type="GO" id="GO:0003700">
    <property type="term" value="F:DNA-binding transcription factor activity"/>
    <property type="evidence" value="ECO:0007669"/>
    <property type="project" value="TreeGrafter"/>
</dbReference>
<dbReference type="SUPFAM" id="SSF47413">
    <property type="entry name" value="lambda repressor-like DNA-binding domains"/>
    <property type="match status" value="1"/>
</dbReference>
<accession>A0AA41Y701</accession>
<dbReference type="InterPro" id="IPR010982">
    <property type="entry name" value="Lambda_DNA-bd_dom_sf"/>
</dbReference>
<comment type="caution">
    <text evidence="5">The sequence shown here is derived from an EMBL/GenBank/DDBJ whole genome shotgun (WGS) entry which is preliminary data.</text>
</comment>
<dbReference type="RefSeq" id="WP_282591617.1">
    <property type="nucleotide sequence ID" value="NZ_JAPAAF010000011.1"/>
</dbReference>
<dbReference type="PANTHER" id="PTHR30146">
    <property type="entry name" value="LACI-RELATED TRANSCRIPTIONAL REPRESSOR"/>
    <property type="match status" value="1"/>
</dbReference>
<evidence type="ECO:0000256" key="2">
    <source>
        <dbReference type="ARBA" id="ARBA00023125"/>
    </source>
</evidence>
<dbReference type="Pfam" id="PF00356">
    <property type="entry name" value="LacI"/>
    <property type="match status" value="1"/>
</dbReference>
<evidence type="ECO:0000256" key="3">
    <source>
        <dbReference type="ARBA" id="ARBA00023163"/>
    </source>
</evidence>
<dbReference type="Gene3D" id="3.40.50.2300">
    <property type="match status" value="2"/>
</dbReference>
<sequence>MGNRHTSLKDLARELNVSISTVSRALRNHPDISPEMREKVKQLANLRKYSPNPLAMGLLKQETRMIGVIVPDLVTHFYASIISGIESLAKEKGYFILIASSNESAEKEKESIENLRKARVEGLLICLSQETTDTGHFENLLEQGIPLVFFDRVCLQGQIPTVTADNAEAAGKITRHFYEQGYRRIAFISGPEQLNISRERLAGYKAGLEACNLPVDPDLIERCNLSHDSARQAMSRLLKLPNPPDAVFGINDTVAFAVMKEIKEHGLRIPRDMGLVGFTDEFHATVVEPQLTSITHPTFEMGRKAAELFFDKIEKNAPPETIILQTKLVVRESSAKHSD</sequence>
<organism evidence="5 6">
    <name type="scientific">Gaoshiqia sediminis</name>
    <dbReference type="NCBI Taxonomy" id="2986998"/>
    <lineage>
        <taxon>Bacteria</taxon>
        <taxon>Pseudomonadati</taxon>
        <taxon>Bacteroidota</taxon>
        <taxon>Bacteroidia</taxon>
        <taxon>Marinilabiliales</taxon>
        <taxon>Prolixibacteraceae</taxon>
        <taxon>Gaoshiqia</taxon>
    </lineage>
</organism>
<keyword evidence="2" id="KW-0238">DNA-binding</keyword>
<proteinExistence type="predicted"/>
<keyword evidence="3" id="KW-0804">Transcription</keyword>
<dbReference type="Proteomes" id="UP001163821">
    <property type="component" value="Unassembled WGS sequence"/>
</dbReference>
<evidence type="ECO:0000259" key="4">
    <source>
        <dbReference type="PROSITE" id="PS50932"/>
    </source>
</evidence>
<reference evidence="5" key="1">
    <citation type="submission" date="2022-10" db="EMBL/GenBank/DDBJ databases">
        <title>Gaoshiqiia sediminis gen. nov., sp. nov., isolated from coastal sediment.</title>
        <authorList>
            <person name="Yu W.X."/>
            <person name="Mu D.S."/>
            <person name="Du J.Z."/>
            <person name="Liang Y.Q."/>
        </authorList>
    </citation>
    <scope>NUCLEOTIDE SEQUENCE</scope>
    <source>
        <strain evidence="5">A06</strain>
    </source>
</reference>
<dbReference type="EMBL" id="JAPAAF010000011">
    <property type="protein sequence ID" value="MCW0483015.1"/>
    <property type="molecule type" value="Genomic_DNA"/>
</dbReference>
<dbReference type="InterPro" id="IPR001761">
    <property type="entry name" value="Peripla_BP/Lac1_sug-bd_dom"/>
</dbReference>
<dbReference type="InterPro" id="IPR028082">
    <property type="entry name" value="Peripla_BP_I"/>
</dbReference>
<dbReference type="Pfam" id="PF00532">
    <property type="entry name" value="Peripla_BP_1"/>
    <property type="match status" value="1"/>
</dbReference>
<dbReference type="AlphaFoldDB" id="A0AA41Y701"/>
<dbReference type="SMART" id="SM00354">
    <property type="entry name" value="HTH_LACI"/>
    <property type="match status" value="1"/>
</dbReference>
<keyword evidence="1" id="KW-0805">Transcription regulation</keyword>
<evidence type="ECO:0000256" key="1">
    <source>
        <dbReference type="ARBA" id="ARBA00023015"/>
    </source>
</evidence>
<dbReference type="SUPFAM" id="SSF53822">
    <property type="entry name" value="Periplasmic binding protein-like I"/>
    <property type="match status" value="1"/>
</dbReference>
<feature type="domain" description="HTH lacI-type" evidence="4">
    <location>
        <begin position="6"/>
        <end position="60"/>
    </location>
</feature>
<dbReference type="PANTHER" id="PTHR30146:SF109">
    <property type="entry name" value="HTH-TYPE TRANSCRIPTIONAL REGULATOR GALS"/>
    <property type="match status" value="1"/>
</dbReference>
<protein>
    <submittedName>
        <fullName evidence="5">LacI family transcriptional regulator</fullName>
    </submittedName>
</protein>
<dbReference type="GO" id="GO:0000976">
    <property type="term" value="F:transcription cis-regulatory region binding"/>
    <property type="evidence" value="ECO:0007669"/>
    <property type="project" value="TreeGrafter"/>
</dbReference>
<name>A0AA41Y701_9BACT</name>
<dbReference type="PROSITE" id="PS50932">
    <property type="entry name" value="HTH_LACI_2"/>
    <property type="match status" value="1"/>
</dbReference>